<reference evidence="2" key="1">
    <citation type="submission" date="2018-10" db="EMBL/GenBank/DDBJ databases">
        <title>Schaedlerella arabinophila gen. nov. sp. nov., isolated from the mouse intestinal tract and comparative analysis with the genome of the closely related altered Schaedler flora strain ASF502.</title>
        <authorList>
            <person name="Miyake S."/>
            <person name="Soh M."/>
            <person name="Seedorf H."/>
        </authorList>
    </citation>
    <scope>NUCLEOTIDE SEQUENCE [LARGE SCALE GENOMIC DNA]</scope>
    <source>
        <strain evidence="2">DSM 106076</strain>
    </source>
</reference>
<evidence type="ECO:0000256" key="1">
    <source>
        <dbReference type="SAM" id="Coils"/>
    </source>
</evidence>
<keyword evidence="3" id="KW-1185">Reference proteome</keyword>
<evidence type="ECO:0008006" key="4">
    <source>
        <dbReference type="Google" id="ProtNLM"/>
    </source>
</evidence>
<organism evidence="2 3">
    <name type="scientific">Schaedlerella arabinosiphila</name>
    <dbReference type="NCBI Taxonomy" id="2044587"/>
    <lineage>
        <taxon>Bacteria</taxon>
        <taxon>Bacillati</taxon>
        <taxon>Bacillota</taxon>
        <taxon>Clostridia</taxon>
        <taxon>Lachnospirales</taxon>
        <taxon>Lachnospiraceae</taxon>
        <taxon>Schaedlerella</taxon>
    </lineage>
</organism>
<gene>
    <name evidence="2" type="ORF">EBB54_13645</name>
</gene>
<dbReference type="EMBL" id="RHJS01000002">
    <property type="protein sequence ID" value="RRK32288.1"/>
    <property type="molecule type" value="Genomic_DNA"/>
</dbReference>
<feature type="coiled-coil region" evidence="1">
    <location>
        <begin position="52"/>
        <end position="87"/>
    </location>
</feature>
<dbReference type="RefSeq" id="WP_125127776.1">
    <property type="nucleotide sequence ID" value="NZ_RHJS01000002.1"/>
</dbReference>
<accession>A0A426DHU2</accession>
<sequence>MKEAARGMMNQKEMYKYQDMIDLPHPVSRTHPPMPVADRAAQFAPFAALTGHHEAVQEAARLTEERIELDEEQKAILDRKLQEIRSQLGSGPAVSVTYFVPDLKKSGGVYVNAFGHVKGIREHERILVLEDGTLIPIEEIAAIHSLSKAAGRT</sequence>
<evidence type="ECO:0000313" key="2">
    <source>
        <dbReference type="EMBL" id="RRK32288.1"/>
    </source>
</evidence>
<dbReference type="Proteomes" id="UP000274920">
    <property type="component" value="Unassembled WGS sequence"/>
</dbReference>
<keyword evidence="1" id="KW-0175">Coiled coil</keyword>
<comment type="caution">
    <text evidence="2">The sequence shown here is derived from an EMBL/GenBank/DDBJ whole genome shotgun (WGS) entry which is preliminary data.</text>
</comment>
<dbReference type="AlphaFoldDB" id="A0A426DHU2"/>
<protein>
    <recommendedName>
        <fullName evidence="4">YolD-like family protein</fullName>
    </recommendedName>
</protein>
<name>A0A426DHU2_9FIRM</name>
<evidence type="ECO:0000313" key="3">
    <source>
        <dbReference type="Proteomes" id="UP000274920"/>
    </source>
</evidence>
<proteinExistence type="predicted"/>